<accession>A0ABY2IRE8</accession>
<comment type="caution">
    <text evidence="2">The sequence shown here is derived from an EMBL/GenBank/DDBJ whole genome shotgun (WGS) entry which is preliminary data.</text>
</comment>
<dbReference type="RefSeq" id="WP_134561395.1">
    <property type="nucleotide sequence ID" value="NZ_SOFS01000016.1"/>
</dbReference>
<dbReference type="EMBL" id="SOFS01000016">
    <property type="protein sequence ID" value="TFC21330.1"/>
    <property type="molecule type" value="Genomic_DNA"/>
</dbReference>
<proteinExistence type="predicted"/>
<keyword evidence="3" id="KW-1185">Reference proteome</keyword>
<evidence type="ECO:0008006" key="4">
    <source>
        <dbReference type="Google" id="ProtNLM"/>
    </source>
</evidence>
<reference evidence="2 3" key="1">
    <citation type="submission" date="2019-03" db="EMBL/GenBank/DDBJ databases">
        <title>Genomics of glacier-inhabiting Cryobacterium strains.</title>
        <authorList>
            <person name="Liu Q."/>
            <person name="Xin Y.-H."/>
        </authorList>
    </citation>
    <scope>NUCLEOTIDE SEQUENCE [LARGE SCALE GENOMIC DNA]</scope>
    <source>
        <strain evidence="2 3">MDB1-5</strain>
    </source>
</reference>
<protein>
    <recommendedName>
        <fullName evidence="4">DUF4131 domain-containing protein</fullName>
    </recommendedName>
</protein>
<keyword evidence="1" id="KW-0812">Transmembrane</keyword>
<feature type="transmembrane region" description="Helical" evidence="1">
    <location>
        <begin position="91"/>
        <end position="115"/>
    </location>
</feature>
<feature type="transmembrane region" description="Helical" evidence="1">
    <location>
        <begin position="36"/>
        <end position="58"/>
    </location>
</feature>
<organism evidence="2 3">
    <name type="scientific">Cryobacterium glucosi</name>
    <dbReference type="NCBI Taxonomy" id="1259175"/>
    <lineage>
        <taxon>Bacteria</taxon>
        <taxon>Bacillati</taxon>
        <taxon>Actinomycetota</taxon>
        <taxon>Actinomycetes</taxon>
        <taxon>Micrococcales</taxon>
        <taxon>Microbacteriaceae</taxon>
        <taxon>Cryobacterium</taxon>
    </lineage>
</organism>
<evidence type="ECO:0000313" key="2">
    <source>
        <dbReference type="EMBL" id="TFC21330.1"/>
    </source>
</evidence>
<evidence type="ECO:0000256" key="1">
    <source>
        <dbReference type="SAM" id="Phobius"/>
    </source>
</evidence>
<feature type="transmembrane region" description="Helical" evidence="1">
    <location>
        <begin position="12"/>
        <end position="30"/>
    </location>
</feature>
<keyword evidence="1" id="KW-0472">Membrane</keyword>
<gene>
    <name evidence="2" type="ORF">E3O46_06955</name>
</gene>
<evidence type="ECO:0000313" key="3">
    <source>
        <dbReference type="Proteomes" id="UP000297604"/>
    </source>
</evidence>
<sequence>MRPPTGGSSRADARLVIPAATAWATAWWLTGAPVSAGPAAAALWGAVLAVTGYAVLVARRGYPRSVSSPAAGAGIRRAIRRLATRLPANRTVTAGTVLVCCTAAALLASLVAVAAPARLPAGVAKIAAAHVPVAARIVVGSVPARAPALSGFGGSDAGADADPGAGAGSGRIRFRGTLVALGAGTGSARAAAHDTGDGLSVPVLVFAAAPGESLRIGATVSLDATLVSTEPGDSAALLVFGDGRPVPVAEAPWWLDWADELRARFVAAAATLPGDGGALLPGLAIGDTSAVGDDLDAAMKSSSLVRHE</sequence>
<dbReference type="Proteomes" id="UP000297604">
    <property type="component" value="Unassembled WGS sequence"/>
</dbReference>
<name>A0ABY2IRE8_9MICO</name>
<keyword evidence="1" id="KW-1133">Transmembrane helix</keyword>